<proteinExistence type="predicted"/>
<dbReference type="Proteomes" id="UP000183015">
    <property type="component" value="Unassembled WGS sequence"/>
</dbReference>
<dbReference type="eggNOG" id="ENOG5030HG6">
    <property type="taxonomic scope" value="Bacteria"/>
</dbReference>
<dbReference type="EMBL" id="FOAZ01000015">
    <property type="protein sequence ID" value="SEL93952.1"/>
    <property type="molecule type" value="Genomic_DNA"/>
</dbReference>
<feature type="signal peptide" evidence="1">
    <location>
        <begin position="1"/>
        <end position="30"/>
    </location>
</feature>
<reference evidence="3" key="1">
    <citation type="submission" date="2016-10" db="EMBL/GenBank/DDBJ databases">
        <authorList>
            <person name="Varghese N."/>
        </authorList>
    </citation>
    <scope>NUCLEOTIDE SEQUENCE [LARGE SCALE GENOMIC DNA]</scope>
    <source>
        <strain evidence="3">DSM 45096 / BCRC 16803 / CGMCC 4.1857 / CIP 109030 / JCM 12277 / KCTC 19219 / NBRC 100920 / 33214</strain>
    </source>
</reference>
<evidence type="ECO:0000313" key="2">
    <source>
        <dbReference type="EMBL" id="SEL93952.1"/>
    </source>
</evidence>
<protein>
    <recommendedName>
        <fullName evidence="4">Lipoprotein</fullName>
    </recommendedName>
</protein>
<organism evidence="2 3">
    <name type="scientific">Streptacidiphilus jiangxiensis</name>
    <dbReference type="NCBI Taxonomy" id="235985"/>
    <lineage>
        <taxon>Bacteria</taxon>
        <taxon>Bacillati</taxon>
        <taxon>Actinomycetota</taxon>
        <taxon>Actinomycetes</taxon>
        <taxon>Kitasatosporales</taxon>
        <taxon>Streptomycetaceae</taxon>
        <taxon>Streptacidiphilus</taxon>
    </lineage>
</organism>
<evidence type="ECO:0000313" key="3">
    <source>
        <dbReference type="Proteomes" id="UP000183015"/>
    </source>
</evidence>
<dbReference type="STRING" id="235985.SAMN05414137_115173"/>
<dbReference type="AlphaFoldDB" id="A0A1H7UA79"/>
<evidence type="ECO:0008006" key="4">
    <source>
        <dbReference type="Google" id="ProtNLM"/>
    </source>
</evidence>
<accession>A0A1H7UA79</accession>
<evidence type="ECO:0000256" key="1">
    <source>
        <dbReference type="SAM" id="SignalP"/>
    </source>
</evidence>
<gene>
    <name evidence="2" type="ORF">SAMN05414137_115173</name>
</gene>
<keyword evidence="1" id="KW-0732">Signal</keyword>
<keyword evidence="3" id="KW-1185">Reference proteome</keyword>
<name>A0A1H7UA79_STRJI</name>
<sequence length="175" mass="17984">MIIRPARRLHPWSARVAAVLSTLALGLALAGCTGGQDEPQPVGDPDPGHRLAQALQPVLSAVPAGAAVTQHESVAPIWDSCDGIRSTFGWDSVTVDTLFDGGGSPAQVVAHVDARMRDLGWMADGAPSAGQWQWHKVMPGGAVAQAQLVGGPGSSPDGWMLQASAPPATHPVHGC</sequence>
<feature type="chain" id="PRO_5010377898" description="Lipoprotein" evidence="1">
    <location>
        <begin position="31"/>
        <end position="175"/>
    </location>
</feature>
<dbReference type="PROSITE" id="PS51257">
    <property type="entry name" value="PROKAR_LIPOPROTEIN"/>
    <property type="match status" value="1"/>
</dbReference>